<evidence type="ECO:0000256" key="1">
    <source>
        <dbReference type="ARBA" id="ARBA00004123"/>
    </source>
</evidence>
<evidence type="ECO:0000256" key="3">
    <source>
        <dbReference type="SAM" id="MobiDB-lite"/>
    </source>
</evidence>
<feature type="compositionally biased region" description="Basic and acidic residues" evidence="3">
    <location>
        <begin position="916"/>
        <end position="933"/>
    </location>
</feature>
<evidence type="ECO:0000313" key="5">
    <source>
        <dbReference type="Proteomes" id="UP000030759"/>
    </source>
</evidence>
<keyword evidence="2" id="KW-0539">Nucleus</keyword>
<protein>
    <submittedName>
        <fullName evidence="4">Periaxin</fullName>
    </submittedName>
</protein>
<reference evidence="5" key="1">
    <citation type="journal article" date="2013" name="Nat. Biotechnol.">
        <title>Chinese hamster genome sequenced from sorted chromosomes.</title>
        <authorList>
            <person name="Brinkrolf K."/>
            <person name="Rupp O."/>
            <person name="Laux H."/>
            <person name="Kollin F."/>
            <person name="Ernst W."/>
            <person name="Linke B."/>
            <person name="Kofler R."/>
            <person name="Romand S."/>
            <person name="Hesse F."/>
            <person name="Budach W.E."/>
            <person name="Galosy S."/>
            <person name="Muller D."/>
            <person name="Noll T."/>
            <person name="Wienberg J."/>
            <person name="Jostock T."/>
            <person name="Leonard M."/>
            <person name="Grillari J."/>
            <person name="Tauch A."/>
            <person name="Goesmann A."/>
            <person name="Helk B."/>
            <person name="Mott J.E."/>
            <person name="Puhler A."/>
            <person name="Borth N."/>
        </authorList>
    </citation>
    <scope>NUCLEOTIDE SEQUENCE [LARGE SCALE GENOMIC DNA]</scope>
    <source>
        <strain evidence="5">17A/GY</strain>
    </source>
</reference>
<feature type="region of interest" description="Disordered" evidence="3">
    <location>
        <begin position="949"/>
        <end position="1056"/>
    </location>
</feature>
<feature type="region of interest" description="Disordered" evidence="3">
    <location>
        <begin position="882"/>
        <end position="934"/>
    </location>
</feature>
<dbReference type="PANTHER" id="PTHR23348">
    <property type="entry name" value="PERIAXIN/AHNAK"/>
    <property type="match status" value="1"/>
</dbReference>
<feature type="region of interest" description="Disordered" evidence="3">
    <location>
        <begin position="490"/>
        <end position="523"/>
    </location>
</feature>
<accession>A0A061I2N6</accession>
<feature type="non-terminal residue" evidence="4">
    <location>
        <position position="1"/>
    </location>
</feature>
<evidence type="ECO:0000313" key="4">
    <source>
        <dbReference type="EMBL" id="ERE72690.1"/>
    </source>
</evidence>
<gene>
    <name evidence="4" type="ORF">H671_5g14816</name>
</gene>
<evidence type="ECO:0000256" key="2">
    <source>
        <dbReference type="ARBA" id="ARBA00023242"/>
    </source>
</evidence>
<dbReference type="GO" id="GO:0043484">
    <property type="term" value="P:regulation of RNA splicing"/>
    <property type="evidence" value="ECO:0007669"/>
    <property type="project" value="TreeGrafter"/>
</dbReference>
<proteinExistence type="predicted"/>
<organism evidence="4 5">
    <name type="scientific">Cricetulus griseus</name>
    <name type="common">Chinese hamster</name>
    <name type="synonym">Cricetulus barabensis griseus</name>
    <dbReference type="NCBI Taxonomy" id="10029"/>
    <lineage>
        <taxon>Eukaryota</taxon>
        <taxon>Metazoa</taxon>
        <taxon>Chordata</taxon>
        <taxon>Craniata</taxon>
        <taxon>Vertebrata</taxon>
        <taxon>Euteleostomi</taxon>
        <taxon>Mammalia</taxon>
        <taxon>Eutheria</taxon>
        <taxon>Euarchontoglires</taxon>
        <taxon>Glires</taxon>
        <taxon>Rodentia</taxon>
        <taxon>Myomorpha</taxon>
        <taxon>Muroidea</taxon>
        <taxon>Cricetidae</taxon>
        <taxon>Cricetinae</taxon>
        <taxon>Cricetulus</taxon>
    </lineage>
</organism>
<feature type="compositionally biased region" description="Acidic residues" evidence="3">
    <location>
        <begin position="900"/>
        <end position="915"/>
    </location>
</feature>
<feature type="region of interest" description="Disordered" evidence="3">
    <location>
        <begin position="584"/>
        <end position="610"/>
    </location>
</feature>
<dbReference type="Proteomes" id="UP000030759">
    <property type="component" value="Unassembled WGS sequence"/>
</dbReference>
<dbReference type="GO" id="GO:0043034">
    <property type="term" value="C:costamere"/>
    <property type="evidence" value="ECO:0007669"/>
    <property type="project" value="TreeGrafter"/>
</dbReference>
<dbReference type="GO" id="GO:0005634">
    <property type="term" value="C:nucleus"/>
    <property type="evidence" value="ECO:0007669"/>
    <property type="project" value="UniProtKB-SubCell"/>
</dbReference>
<dbReference type="InterPro" id="IPR052082">
    <property type="entry name" value="Myelin_sheath_structural"/>
</dbReference>
<dbReference type="EMBL" id="KE680301">
    <property type="protein sequence ID" value="ERE72690.1"/>
    <property type="molecule type" value="Genomic_DNA"/>
</dbReference>
<dbReference type="AlphaFoldDB" id="A0A061I2N6"/>
<comment type="subcellular location">
    <subcellularLocation>
        <location evidence="1">Nucleus</location>
    </subcellularLocation>
</comment>
<dbReference type="PANTHER" id="PTHR23348:SF37">
    <property type="entry name" value="PROTEIN AHNAK2"/>
    <property type="match status" value="1"/>
</dbReference>
<sequence length="1082" mass="115215">KDLAAKDSKFKMPKFKMPSFGLSARGKPTVEASFVVAAPKVETDVTLPSMQGDLKTPDLSIQLPSADLEVKAGQLGVKLPQGQLPEGELPTDDAGGASIKDLLPNVLVPSPKMPKVDLKNPHVDLMVPKVDVMCPKGDVSGPKVEGSLPDVDLVSSHFEHPEVSVSLPVSSCSARIFFPKFHKPKFVISLPASSVDCDLSVSEPVLSSAVNAVPMSDLFGTEVLGSDSPLSHDLEKSLVDSAVNSQLSSSDLDRNASSFKLPGIQLRSFNLSPKKHAGSISDAESLPGDPVPSVALSVVETETQVGTCASVVESQQCVSMEKDTEKGRTRKLSFSMPRLGLPKLKGSKGRAGVPQADVKPSLIGTTAGGDLLVLRTTVSDTHVLASPSECVTTETCISSSSMTAEATASKADLQLLQGVQDVRGDSKSHMFADVSVSQPLGELTAPVMGDLQPSCRQGGNAPTMDCPEMDPTAKEMSTDSHERWFKMPKFRVPGFRRSSSKEREGTGGQEASQTQPPAAGKPLEAEVATATVQLSHVPETKVEACVSLGSPEEGTSVKSLESPTYADVVKRDLHGTGSRLLSSPAAMSQTHLPAPEPGTHPAKDSSLEMSGVRVSEAQLPPEGTAKRQHPGPGGDILAEAEARTGSWPCQPQGPLRLKASLTDMPSQVSVVSTRQLWEDSVLTVTFPKLKVPKFSFHSSSSEADVFFPVVREVQCAQAAIDSATCKDGPGLWEASLLKTGAEDPRGPPASLEQPEASPISKVRVHIQGSQAESQEVTICHRVEREGADSSAQQAFSTQIVRESEIPASAVQTPSYGFSLLKVKIPEPPVQASVYTVIPDSQTQEGLSGAPMPGAAGRHSIPGDIPPDSSEPFEMISSSAGMPPMSLTPELPTGPQLVDSTSDEEPAEILEFSEDSQEVKTPEMATKQKPEGKKASLLWSWLPSIGFSSVEEMTTDSRDDTQRPAPVHVQPAARLDPELPRKQEKTGWFRFPKLGFSSSPTKKSRSTEDEECQAEPKAQEETITFFDARESFSPEEEEEAKPEVTSVRPGSKAMVASSARTELVLLEQIRDTSDKSTPRPVAK</sequence>
<feature type="region of interest" description="Disordered" evidence="3">
    <location>
        <begin position="739"/>
        <end position="758"/>
    </location>
</feature>
<name>A0A061I2N6_CRIGR</name>
<feature type="compositionally biased region" description="Basic and acidic residues" evidence="3">
    <location>
        <begin position="974"/>
        <end position="986"/>
    </location>
</feature>